<dbReference type="InterPro" id="IPR051310">
    <property type="entry name" value="MCP_chemotaxis"/>
</dbReference>
<evidence type="ECO:0000256" key="1">
    <source>
        <dbReference type="ARBA" id="ARBA00022500"/>
    </source>
</evidence>
<name>A0ABZ2BS29_9RHOB</name>
<dbReference type="Pfam" id="PF00672">
    <property type="entry name" value="HAMP"/>
    <property type="match status" value="1"/>
</dbReference>
<evidence type="ECO:0000313" key="10">
    <source>
        <dbReference type="Proteomes" id="UP001318682"/>
    </source>
</evidence>
<dbReference type="EMBL" id="CP143423">
    <property type="protein sequence ID" value="WVX48508.1"/>
    <property type="molecule type" value="Genomic_DNA"/>
</dbReference>
<feature type="domain" description="HAMP" evidence="8">
    <location>
        <begin position="368"/>
        <end position="421"/>
    </location>
</feature>
<reference evidence="10" key="2">
    <citation type="submission" date="2024-01" db="EMBL/GenBank/DDBJ databases">
        <title>Roseobacter fucihabitans sp. nov., isolated from the brown alga Fucus spiralis.</title>
        <authorList>
            <person name="Hahnke S."/>
            <person name="Berger M."/>
            <person name="Schlingloff A."/>
            <person name="Athale I."/>
            <person name="Neumann-Schaal M."/>
            <person name="Adenaya A."/>
            <person name="Poehlein A."/>
            <person name="Daniel R."/>
            <person name="Pertersen J."/>
            <person name="Brinkhoff T."/>
        </authorList>
    </citation>
    <scope>NUCLEOTIDE SEQUENCE [LARGE SCALE GENOMIC DNA]</scope>
    <source>
        <strain evidence="10">B14</strain>
    </source>
</reference>
<keyword evidence="10" id="KW-1185">Reference proteome</keyword>
<keyword evidence="3" id="KW-0807">Transducer</keyword>
<evidence type="ECO:0000256" key="4">
    <source>
        <dbReference type="SAM" id="Coils"/>
    </source>
</evidence>
<dbReference type="Pfam" id="PF18947">
    <property type="entry name" value="HAMP_2"/>
    <property type="match status" value="1"/>
</dbReference>
<evidence type="ECO:0000256" key="6">
    <source>
        <dbReference type="SAM" id="Phobius"/>
    </source>
</evidence>
<keyword evidence="6" id="KW-0812">Transmembrane</keyword>
<dbReference type="SMART" id="SM00304">
    <property type="entry name" value="HAMP"/>
    <property type="match status" value="2"/>
</dbReference>
<evidence type="ECO:0000256" key="3">
    <source>
        <dbReference type="PROSITE-ProRule" id="PRU00284"/>
    </source>
</evidence>
<evidence type="ECO:0008006" key="11">
    <source>
        <dbReference type="Google" id="ProtNLM"/>
    </source>
</evidence>
<dbReference type="Gene3D" id="6.10.340.10">
    <property type="match status" value="1"/>
</dbReference>
<feature type="coiled-coil region" evidence="4">
    <location>
        <begin position="419"/>
        <end position="456"/>
    </location>
</feature>
<dbReference type="Pfam" id="PF00015">
    <property type="entry name" value="MCPsignal"/>
    <property type="match status" value="1"/>
</dbReference>
<dbReference type="PANTHER" id="PTHR43531">
    <property type="entry name" value="PROTEIN ICFG"/>
    <property type="match status" value="1"/>
</dbReference>
<dbReference type="PROSITE" id="PS50111">
    <property type="entry name" value="CHEMOTAXIS_TRANSDUC_2"/>
    <property type="match status" value="1"/>
</dbReference>
<feature type="region of interest" description="Disordered" evidence="5">
    <location>
        <begin position="573"/>
        <end position="601"/>
    </location>
</feature>
<feature type="compositionally biased region" description="Polar residues" evidence="5">
    <location>
        <begin position="573"/>
        <end position="595"/>
    </location>
</feature>
<feature type="transmembrane region" description="Helical" evidence="6">
    <location>
        <begin position="347"/>
        <end position="366"/>
    </location>
</feature>
<keyword evidence="6" id="KW-1133">Transmembrane helix</keyword>
<evidence type="ECO:0000256" key="5">
    <source>
        <dbReference type="SAM" id="MobiDB-lite"/>
    </source>
</evidence>
<comment type="similarity">
    <text evidence="2">Belongs to the methyl-accepting chemotaxis (MCP) protein family.</text>
</comment>
<dbReference type="SMART" id="SM00283">
    <property type="entry name" value="MA"/>
    <property type="match status" value="1"/>
</dbReference>
<evidence type="ECO:0000313" key="9">
    <source>
        <dbReference type="EMBL" id="WVX48508.1"/>
    </source>
</evidence>
<feature type="domain" description="Methyl-accepting transducer" evidence="7">
    <location>
        <begin position="570"/>
        <end position="799"/>
    </location>
</feature>
<dbReference type="Proteomes" id="UP001318682">
    <property type="component" value="Chromosome"/>
</dbReference>
<dbReference type="Gene3D" id="1.10.287.950">
    <property type="entry name" value="Methyl-accepting chemotaxis protein"/>
    <property type="match status" value="1"/>
</dbReference>
<evidence type="ECO:0000259" key="8">
    <source>
        <dbReference type="PROSITE" id="PS50885"/>
    </source>
</evidence>
<evidence type="ECO:0000256" key="2">
    <source>
        <dbReference type="ARBA" id="ARBA00029447"/>
    </source>
</evidence>
<dbReference type="InterPro" id="IPR003660">
    <property type="entry name" value="HAMP_dom"/>
</dbReference>
<dbReference type="PANTHER" id="PTHR43531:SF11">
    <property type="entry name" value="METHYL-ACCEPTING CHEMOTAXIS PROTEIN 3"/>
    <property type="match status" value="1"/>
</dbReference>
<keyword evidence="1" id="KW-0145">Chemotaxis</keyword>
<keyword evidence="6" id="KW-0472">Membrane</keyword>
<proteinExistence type="inferred from homology"/>
<accession>A0ABZ2BS29</accession>
<dbReference type="CDD" id="cd11386">
    <property type="entry name" value="MCP_signal"/>
    <property type="match status" value="1"/>
</dbReference>
<protein>
    <recommendedName>
        <fullName evidence="11">Methyl-accepting chemotaxis protein</fullName>
    </recommendedName>
</protein>
<dbReference type="SUPFAM" id="SSF158472">
    <property type="entry name" value="HAMP domain-like"/>
    <property type="match status" value="1"/>
</dbReference>
<reference evidence="9 10" key="1">
    <citation type="submission" date="2015-07" db="EMBL/GenBank/DDBJ databases">
        <authorList>
            <person name="Voget S."/>
            <person name="Dogs M."/>
            <person name="Brinkhoff T.H."/>
            <person name="Daniel R."/>
        </authorList>
    </citation>
    <scope>NUCLEOTIDE SEQUENCE [LARGE SCALE GENOMIC DNA]</scope>
    <source>
        <strain evidence="9 10">B14</strain>
    </source>
</reference>
<sequence>MPKSISAIRIGVKLPAVMTLLVALTIITLTITNVASKKNTVNASANEKLEGIAQLKSKRVISLLEGIEREIYIRANAPSTSQALIALADGYNALENPEEVLRRVYITESEFPLGEKNQLVKADTGSSYGFIHAVYHPSFEALRQQMGYYDVFLFDTEGNLVYSVFKENDFATNILTGKWSESGLGEAFRGAINLTPDDPPAFIDFAPYAPSFMAPAAFISRPVFNEQGTLLGVLAYQMPIEHLNHAANDLEGLGETADGYLVGLDGIMRTDTRRSEVNDILETSVDLDVITHGLAGQKEGSFDVISHTGEDVLGYQIPLEFLGARWVYVLHQDNAELFAGLQRALKIAIIVSVAIFAIALFISILLSRSITRPLQTLTNAVNEVANGATEAQVPETERQDEIGELARAAEVFRQNALRIEKMNEEQKAATEKMTELNAEREKSAQREIEMAREKEEADQIAAQERAEMMRNLGSSFGEVVNDAIAGKFSSRVASDFADETLIELAQNINMLMEAVDDGLSQTGALLARVAKGDLTERMEGNFQGSFADLQGNVNEMLDSLTTLIGEISESGATLSGSSGELQQTADSLSRQAEQNAASVEETSAALEELSASIKQVSANIAGVSTSAKEARKTASDSEIIAAEAAMSMDRIADGSKEISRVIGVINDISFQINLLALNAGVEAARAGDAGRGFSVVASEVRQLAQRASNAAKEIAEVITQSDTAVAEGVTNVASAKDSLENIAKTVVNISESVDSVTTAISEQSAGISEITSAVTQIDSNTQKQAAAFEEVTASSHVLAKEAQDLRKATSRFQIQEEKNVVQIKKPEPAKQQSAIRAIPEKAVGADAYTGWNEF</sequence>
<dbReference type="InterPro" id="IPR004089">
    <property type="entry name" value="MCPsignal_dom"/>
</dbReference>
<organism evidence="9 10">
    <name type="scientific">Roseobacter fucihabitans</name>
    <dbReference type="NCBI Taxonomy" id="1537242"/>
    <lineage>
        <taxon>Bacteria</taxon>
        <taxon>Pseudomonadati</taxon>
        <taxon>Pseudomonadota</taxon>
        <taxon>Alphaproteobacteria</taxon>
        <taxon>Rhodobacterales</taxon>
        <taxon>Roseobacteraceae</taxon>
        <taxon>Roseobacter</taxon>
    </lineage>
</organism>
<evidence type="ECO:0000259" key="7">
    <source>
        <dbReference type="PROSITE" id="PS50111"/>
    </source>
</evidence>
<keyword evidence="4" id="KW-0175">Coiled coil</keyword>
<feature type="domain" description="HAMP" evidence="8">
    <location>
        <begin position="519"/>
        <end position="565"/>
    </location>
</feature>
<dbReference type="CDD" id="cd06225">
    <property type="entry name" value="HAMP"/>
    <property type="match status" value="1"/>
</dbReference>
<dbReference type="SUPFAM" id="SSF58104">
    <property type="entry name" value="Methyl-accepting chemotaxis protein (MCP) signaling domain"/>
    <property type="match status" value="1"/>
</dbReference>
<dbReference type="PROSITE" id="PS50885">
    <property type="entry name" value="HAMP"/>
    <property type="match status" value="2"/>
</dbReference>
<gene>
    <name evidence="9" type="ORF">ROLI_015890</name>
</gene>